<name>A0A0A8UNG5_LEGHA</name>
<accession>A0A0A8UNG5</accession>
<dbReference type="KEGG" id="lha:LHA_1238"/>
<feature type="compositionally biased region" description="Basic and acidic residues" evidence="1">
    <location>
        <begin position="1"/>
        <end position="13"/>
    </location>
</feature>
<dbReference type="EMBL" id="LN681225">
    <property type="protein sequence ID" value="CEK10293.1"/>
    <property type="molecule type" value="Genomic_DNA"/>
</dbReference>
<dbReference type="Proteomes" id="UP000032803">
    <property type="component" value="Chromosome I"/>
</dbReference>
<organism evidence="2 3">
    <name type="scientific">Legionella hackeliae</name>
    <dbReference type="NCBI Taxonomy" id="449"/>
    <lineage>
        <taxon>Bacteria</taxon>
        <taxon>Pseudomonadati</taxon>
        <taxon>Pseudomonadota</taxon>
        <taxon>Gammaproteobacteria</taxon>
        <taxon>Legionellales</taxon>
        <taxon>Legionellaceae</taxon>
        <taxon>Legionella</taxon>
    </lineage>
</organism>
<dbReference type="AlphaFoldDB" id="A0A0A8UNG5"/>
<protein>
    <submittedName>
        <fullName evidence="2">Uncharacterized protein</fullName>
    </submittedName>
</protein>
<dbReference type="HOGENOM" id="CLU_1347507_0_0_6"/>
<dbReference type="PATRIC" id="fig|449.7.peg.3252"/>
<evidence type="ECO:0000256" key="1">
    <source>
        <dbReference type="SAM" id="MobiDB-lite"/>
    </source>
</evidence>
<keyword evidence="3" id="KW-1185">Reference proteome</keyword>
<reference evidence="3" key="1">
    <citation type="submission" date="2014-09" db="EMBL/GenBank/DDBJ databases">
        <authorList>
            <person name="Gomez-Valero L."/>
        </authorList>
    </citation>
    <scope>NUCLEOTIDE SEQUENCE [LARGE SCALE GENOMIC DNA]</scope>
    <source>
        <strain evidence="3">ATCC35250</strain>
    </source>
</reference>
<sequence length="203" mass="21622">MKDKSEGDKKIQGSEESTPNVAESVGAAAAAASVGLAVPNVVGSAGAAAAAAAVEPAPLVVMQVRDLSAEAMRLLMLRDENGYLDAMYALAAACADLINNHGRQASEVINIIEGSMHEAYEPNLQRVVGQIGYHQAERAQIDMNTMFGMAQDDRLIARIDALQRTRKTPLADLIEGVVTDTMVRANRDYGAALDIDLMGYRPH</sequence>
<evidence type="ECO:0000313" key="2">
    <source>
        <dbReference type="EMBL" id="CEK10293.1"/>
    </source>
</evidence>
<gene>
    <name evidence="2" type="ORF">LHA_1238</name>
</gene>
<dbReference type="RefSeq" id="WP_045105695.1">
    <property type="nucleotide sequence ID" value="NZ_LN681225.1"/>
</dbReference>
<proteinExistence type="predicted"/>
<feature type="region of interest" description="Disordered" evidence="1">
    <location>
        <begin position="1"/>
        <end position="20"/>
    </location>
</feature>
<evidence type="ECO:0000313" key="3">
    <source>
        <dbReference type="Proteomes" id="UP000032803"/>
    </source>
</evidence>